<dbReference type="EMBL" id="CP133772">
    <property type="protein sequence ID" value="WYY00859.1"/>
    <property type="molecule type" value="Genomic_DNA"/>
</dbReference>
<organism evidence="1 2">
    <name type="scientific">Oxyplasma meridianum</name>
    <dbReference type="NCBI Taxonomy" id="3073602"/>
    <lineage>
        <taxon>Archaea</taxon>
        <taxon>Methanobacteriati</taxon>
        <taxon>Thermoplasmatota</taxon>
        <taxon>Thermoplasmata</taxon>
        <taxon>Thermoplasmatales</taxon>
        <taxon>Thermoplasmataceae</taxon>
        <taxon>Oxyplasma</taxon>
    </lineage>
</organism>
<evidence type="ECO:0000313" key="2">
    <source>
        <dbReference type="Proteomes" id="UP001451606"/>
    </source>
</evidence>
<evidence type="ECO:0000313" key="1">
    <source>
        <dbReference type="EMBL" id="WYY00859.1"/>
    </source>
</evidence>
<reference evidence="1 2" key="1">
    <citation type="submission" date="2023-09" db="EMBL/GenBank/DDBJ databases">
        <authorList>
            <person name="Golyshina O.V."/>
            <person name="Lunev E.A."/>
            <person name="Bargiela R."/>
            <person name="Gaines M.C."/>
            <person name="Daum B."/>
            <person name="Bale N.J."/>
            <person name="Koenen M."/>
            <person name="Sinninghe Damst J.S."/>
            <person name="Yakimov M."/>
            <person name="Golyshin P.N."/>
        </authorList>
    </citation>
    <scope>NUCLEOTIDE SEQUENCE [LARGE SCALE GENOMIC DNA]</scope>
    <source>
        <strain evidence="1 2">M1</strain>
    </source>
</reference>
<dbReference type="RefSeq" id="WP_393971186.1">
    <property type="nucleotide sequence ID" value="NZ_CP133772.1"/>
</dbReference>
<dbReference type="Proteomes" id="UP001451606">
    <property type="component" value="Chromosome"/>
</dbReference>
<dbReference type="KEGG" id="omr:OXIME_001444"/>
<name>A0AAX4NIG7_9ARCH</name>
<proteinExistence type="predicted"/>
<accession>A0AAX4NIG7</accession>
<dbReference type="GeneID" id="95968182"/>
<sequence>MIWTATGTGMHLACLKQVGLRLLMLGMKLIHNNWQGFKNGFLLGFFQENSGSF</sequence>
<keyword evidence="2" id="KW-1185">Reference proteome</keyword>
<gene>
    <name evidence="1" type="ORF">OXIME_001444</name>
</gene>
<protein>
    <submittedName>
        <fullName evidence="1">Uncharacterized protein</fullName>
    </submittedName>
</protein>
<dbReference type="AlphaFoldDB" id="A0AAX4NIG7"/>